<dbReference type="EMBL" id="JAGKQM010000005">
    <property type="protein sequence ID" value="KAH0926479.1"/>
    <property type="molecule type" value="Genomic_DNA"/>
</dbReference>
<name>A0ABQ8DAQ4_BRANA</name>
<protein>
    <submittedName>
        <fullName evidence="2">Uncharacterized protein</fullName>
    </submittedName>
</protein>
<gene>
    <name evidence="2" type="ORF">HID58_018735</name>
</gene>
<keyword evidence="3" id="KW-1185">Reference proteome</keyword>
<feature type="transmembrane region" description="Helical" evidence="1">
    <location>
        <begin position="350"/>
        <end position="370"/>
    </location>
</feature>
<reference evidence="2 3" key="1">
    <citation type="submission" date="2021-05" db="EMBL/GenBank/DDBJ databases">
        <title>Genome Assembly of Synthetic Allotetraploid Brassica napus Reveals Homoeologous Exchanges between Subgenomes.</title>
        <authorList>
            <person name="Davis J.T."/>
        </authorList>
    </citation>
    <scope>NUCLEOTIDE SEQUENCE [LARGE SCALE GENOMIC DNA]</scope>
    <source>
        <strain evidence="3">cv. Da-Ae</strain>
        <tissue evidence="2">Seedling</tissue>
    </source>
</reference>
<evidence type="ECO:0000313" key="2">
    <source>
        <dbReference type="EMBL" id="KAH0926479.1"/>
    </source>
</evidence>
<organism evidence="2 3">
    <name type="scientific">Brassica napus</name>
    <name type="common">Rape</name>
    <dbReference type="NCBI Taxonomy" id="3708"/>
    <lineage>
        <taxon>Eukaryota</taxon>
        <taxon>Viridiplantae</taxon>
        <taxon>Streptophyta</taxon>
        <taxon>Embryophyta</taxon>
        <taxon>Tracheophyta</taxon>
        <taxon>Spermatophyta</taxon>
        <taxon>Magnoliopsida</taxon>
        <taxon>eudicotyledons</taxon>
        <taxon>Gunneridae</taxon>
        <taxon>Pentapetalae</taxon>
        <taxon>rosids</taxon>
        <taxon>malvids</taxon>
        <taxon>Brassicales</taxon>
        <taxon>Brassicaceae</taxon>
        <taxon>Brassiceae</taxon>
        <taxon>Brassica</taxon>
    </lineage>
</organism>
<dbReference type="PANTHER" id="PTHR48040:SF42">
    <property type="entry name" value="ABC TRANSPORTER DOMAIN-CONTAINING PROTEIN"/>
    <property type="match status" value="1"/>
</dbReference>
<feature type="non-terminal residue" evidence="2">
    <location>
        <position position="1"/>
    </location>
</feature>
<dbReference type="Proteomes" id="UP000824890">
    <property type="component" value="Unassembled WGS sequence"/>
</dbReference>
<keyword evidence="1" id="KW-1133">Transmembrane helix</keyword>
<sequence length="379" mass="42713">NFKIFINKIELSLSTGCHIIRKHGAFLDTCRLTKQNVSCSSYYCDLPHEIFKNFNRRSISVFCPSTDSIDLTTKPDLEDEGASRNEEFIEENNAEFVEQAMVEKMRDCVLSRGSWVKDDDEYPLYQPGSGSKIKAMWMLDVTTPSMESQMSVDFAKLFTNSSFYRRNHDFIKKLSIPPPELKYLYFRTKYSQLNGLTGDILSTMPSAMYAAILFLGATNAATVELLSPLSVLFSTEKELLECGRGNHEQHGTTGVYVLILYSMIGYDWTVAKSMGSACPSSLVSGITSPVYSDQDRYVANNDMVEMVLLGIHQCLGLQIAGVGDMCLKTLLKYGFGFEHDFLPVVADVHIGYILLLFVFGYVFAYGIKFLNFQKNVKEK</sequence>
<evidence type="ECO:0000313" key="3">
    <source>
        <dbReference type="Proteomes" id="UP000824890"/>
    </source>
</evidence>
<comment type="caution">
    <text evidence="2">The sequence shown here is derived from an EMBL/GenBank/DDBJ whole genome shotgun (WGS) entry which is preliminary data.</text>
</comment>
<keyword evidence="1" id="KW-0472">Membrane</keyword>
<evidence type="ECO:0000256" key="1">
    <source>
        <dbReference type="SAM" id="Phobius"/>
    </source>
</evidence>
<dbReference type="PANTHER" id="PTHR48040">
    <property type="entry name" value="PLEIOTROPIC DRUG RESISTANCE PROTEIN 1-LIKE ISOFORM X1"/>
    <property type="match status" value="1"/>
</dbReference>
<accession>A0ABQ8DAQ4</accession>
<proteinExistence type="predicted"/>
<keyword evidence="1" id="KW-0812">Transmembrane</keyword>